<organism evidence="2 3">
    <name type="scientific">Acropora cervicornis</name>
    <name type="common">Staghorn coral</name>
    <dbReference type="NCBI Taxonomy" id="6130"/>
    <lineage>
        <taxon>Eukaryota</taxon>
        <taxon>Metazoa</taxon>
        <taxon>Cnidaria</taxon>
        <taxon>Anthozoa</taxon>
        <taxon>Hexacorallia</taxon>
        <taxon>Scleractinia</taxon>
        <taxon>Astrocoeniina</taxon>
        <taxon>Acroporidae</taxon>
        <taxon>Acropora</taxon>
    </lineage>
</organism>
<dbReference type="EMBL" id="JARQWQ010000064">
    <property type="protein sequence ID" value="KAK2555241.1"/>
    <property type="molecule type" value="Genomic_DNA"/>
</dbReference>
<dbReference type="Proteomes" id="UP001249851">
    <property type="component" value="Unassembled WGS sequence"/>
</dbReference>
<keyword evidence="3" id="KW-1185">Reference proteome</keyword>
<comment type="caution">
    <text evidence="2">The sequence shown here is derived from an EMBL/GenBank/DDBJ whole genome shotgun (WGS) entry which is preliminary data.</text>
</comment>
<reference evidence="2" key="1">
    <citation type="journal article" date="2023" name="G3 (Bethesda)">
        <title>Whole genome assembly and annotation of the endangered Caribbean coral Acropora cervicornis.</title>
        <authorList>
            <person name="Selwyn J.D."/>
            <person name="Vollmer S.V."/>
        </authorList>
    </citation>
    <scope>NUCLEOTIDE SEQUENCE</scope>
    <source>
        <strain evidence="2">K2</strain>
    </source>
</reference>
<feature type="transmembrane region" description="Helical" evidence="1">
    <location>
        <begin position="12"/>
        <end position="34"/>
    </location>
</feature>
<keyword evidence="1" id="KW-0472">Membrane</keyword>
<protein>
    <submittedName>
        <fullName evidence="2">Uncharacterized protein</fullName>
    </submittedName>
</protein>
<dbReference type="AlphaFoldDB" id="A0AAD9UZ47"/>
<sequence length="131" mass="14702">MDGHQDLPPPFPVFSVNTIAAIISFIDLVCLGDIENPLPPPFPPLANVIATIVTVLQICTISTPLIQLLFPGIIFHRNVGLDVWSKLQRTPREFWYLTAEAPVTLDHIVQTVAPDVTKPRMYPRRPISNRR</sequence>
<gene>
    <name evidence="2" type="ORF">P5673_023224</name>
</gene>
<reference evidence="2" key="2">
    <citation type="journal article" date="2023" name="Science">
        <title>Genomic signatures of disease resistance in endangered staghorn corals.</title>
        <authorList>
            <person name="Vollmer S.V."/>
            <person name="Selwyn J.D."/>
            <person name="Despard B.A."/>
            <person name="Roesel C.L."/>
        </authorList>
    </citation>
    <scope>NUCLEOTIDE SEQUENCE</scope>
    <source>
        <strain evidence="2">K2</strain>
    </source>
</reference>
<proteinExistence type="predicted"/>
<evidence type="ECO:0000313" key="2">
    <source>
        <dbReference type="EMBL" id="KAK2555241.1"/>
    </source>
</evidence>
<keyword evidence="1" id="KW-1133">Transmembrane helix</keyword>
<accession>A0AAD9UZ47</accession>
<name>A0AAD9UZ47_ACRCE</name>
<keyword evidence="1" id="KW-0812">Transmembrane</keyword>
<evidence type="ECO:0000256" key="1">
    <source>
        <dbReference type="SAM" id="Phobius"/>
    </source>
</evidence>
<feature type="transmembrane region" description="Helical" evidence="1">
    <location>
        <begin position="46"/>
        <end position="70"/>
    </location>
</feature>
<evidence type="ECO:0000313" key="3">
    <source>
        <dbReference type="Proteomes" id="UP001249851"/>
    </source>
</evidence>